<dbReference type="NCBIfam" id="TIGR00243">
    <property type="entry name" value="Dxr"/>
    <property type="match status" value="1"/>
</dbReference>
<feature type="binding site" evidence="9">
    <location>
        <position position="133"/>
    </location>
    <ligand>
        <name>NADPH</name>
        <dbReference type="ChEBI" id="CHEBI:57783"/>
    </ligand>
</feature>
<keyword evidence="7 9" id="KW-0414">Isoprene biosynthesis</keyword>
<feature type="binding site" evidence="9">
    <location>
        <position position="17"/>
    </location>
    <ligand>
        <name>NADPH</name>
        <dbReference type="ChEBI" id="CHEBI:57783"/>
    </ligand>
</feature>
<dbReference type="RefSeq" id="WP_148811633.1">
    <property type="nucleotide sequence ID" value="NZ_CP136640.1"/>
</dbReference>
<evidence type="ECO:0000256" key="3">
    <source>
        <dbReference type="ARBA" id="ARBA00022723"/>
    </source>
</evidence>
<feature type="binding site" evidence="9">
    <location>
        <position position="225"/>
    </location>
    <ligand>
        <name>1-deoxy-D-xylulose 5-phosphate</name>
        <dbReference type="ChEBI" id="CHEBI:57792"/>
    </ligand>
</feature>
<evidence type="ECO:0000256" key="9">
    <source>
        <dbReference type="HAMAP-Rule" id="MF_00183"/>
    </source>
</evidence>
<dbReference type="Proteomes" id="UP000324726">
    <property type="component" value="Unassembled WGS sequence"/>
</dbReference>
<dbReference type="Gene3D" id="1.10.1740.10">
    <property type="match status" value="1"/>
</dbReference>
<dbReference type="SUPFAM" id="SSF69055">
    <property type="entry name" value="1-deoxy-D-xylulose-5-phosphate reductoisomerase, C-terminal domain"/>
    <property type="match status" value="1"/>
</dbReference>
<comment type="caution">
    <text evidence="13">The sequence shown here is derived from an EMBL/GenBank/DDBJ whole genome shotgun (WGS) entry which is preliminary data.</text>
</comment>
<dbReference type="Pfam" id="PF08436">
    <property type="entry name" value="DXP_redisom_C"/>
    <property type="match status" value="1"/>
</dbReference>
<dbReference type="PANTHER" id="PTHR30525">
    <property type="entry name" value="1-DEOXY-D-XYLULOSE 5-PHOSPHATE REDUCTOISOMERASE"/>
    <property type="match status" value="1"/>
</dbReference>
<feature type="binding site" evidence="9">
    <location>
        <position position="16"/>
    </location>
    <ligand>
        <name>NADPH</name>
        <dbReference type="ChEBI" id="CHEBI:57783"/>
    </ligand>
</feature>
<dbReference type="Gene3D" id="3.40.50.720">
    <property type="entry name" value="NAD(P)-binding Rossmann-like Domain"/>
    <property type="match status" value="1"/>
</dbReference>
<evidence type="ECO:0000256" key="8">
    <source>
        <dbReference type="ARBA" id="ARBA00048543"/>
    </source>
</evidence>
<reference evidence="13 14" key="1">
    <citation type="submission" date="2019-08" db="EMBL/GenBank/DDBJ databases">
        <title>Draft genome of C. urealyticum strain VH4248.</title>
        <authorList>
            <person name="Navas J."/>
        </authorList>
    </citation>
    <scope>NUCLEOTIDE SEQUENCE [LARGE SCALE GENOMIC DNA]</scope>
    <source>
        <strain evidence="13 14">VH4248</strain>
    </source>
</reference>
<dbReference type="InterPro" id="IPR026877">
    <property type="entry name" value="DXPR_C"/>
</dbReference>
<feature type="binding site" evidence="9">
    <location>
        <position position="135"/>
    </location>
    <ligand>
        <name>NADPH</name>
        <dbReference type="ChEBI" id="CHEBI:57783"/>
    </ligand>
</feature>
<evidence type="ECO:0000259" key="10">
    <source>
        <dbReference type="Pfam" id="PF02670"/>
    </source>
</evidence>
<dbReference type="Pfam" id="PF13288">
    <property type="entry name" value="DXPR_C"/>
    <property type="match status" value="1"/>
</dbReference>
<name>A0A5D4FXN2_9CORY</name>
<dbReference type="PANTHER" id="PTHR30525:SF0">
    <property type="entry name" value="1-DEOXY-D-XYLULOSE 5-PHOSPHATE REDUCTOISOMERASE, CHLOROPLASTIC"/>
    <property type="match status" value="1"/>
</dbReference>
<evidence type="ECO:0000313" key="13">
    <source>
        <dbReference type="EMBL" id="TYR19965.1"/>
    </source>
</evidence>
<feature type="binding site" evidence="9">
    <location>
        <position position="224"/>
    </location>
    <ligand>
        <name>1-deoxy-D-xylulose 5-phosphate</name>
        <dbReference type="ChEBI" id="CHEBI:57792"/>
    </ligand>
</feature>
<comment type="function">
    <text evidence="9">Catalyzes the NADPH-dependent rearrangement and reduction of 1-deoxy-D-xylulose-5-phosphate (DXP) to 2-C-methyl-D-erythritol 4-phosphate (MEP).</text>
</comment>
<feature type="binding site" evidence="9">
    <location>
        <position position="134"/>
    </location>
    <ligand>
        <name>1-deoxy-D-xylulose 5-phosphate</name>
        <dbReference type="ChEBI" id="CHEBI:57792"/>
    </ligand>
</feature>
<feature type="binding site" evidence="9">
    <location>
        <position position="159"/>
    </location>
    <ligand>
        <name>Mn(2+)</name>
        <dbReference type="ChEBI" id="CHEBI:29035"/>
    </ligand>
</feature>
<proteinExistence type="inferred from homology"/>
<keyword evidence="9" id="KW-0460">Magnesium</keyword>
<feature type="binding site" evidence="9">
    <location>
        <position position="228"/>
    </location>
    <ligand>
        <name>1-deoxy-D-xylulose 5-phosphate</name>
        <dbReference type="ChEBI" id="CHEBI:57792"/>
    </ligand>
</feature>
<dbReference type="InterPro" id="IPR036169">
    <property type="entry name" value="DXPR_C_sf"/>
</dbReference>
<dbReference type="Pfam" id="PF02670">
    <property type="entry name" value="DXP_reductoisom"/>
    <property type="match status" value="1"/>
</dbReference>
<evidence type="ECO:0000256" key="2">
    <source>
        <dbReference type="ARBA" id="ARBA00006825"/>
    </source>
</evidence>
<dbReference type="EMBL" id="VSZI01000001">
    <property type="protein sequence ID" value="TYR19965.1"/>
    <property type="molecule type" value="Genomic_DNA"/>
</dbReference>
<keyword evidence="13" id="KW-0413">Isomerase</keyword>
<dbReference type="PIRSF" id="PIRSF006205">
    <property type="entry name" value="Dxp_reductismrs"/>
    <property type="match status" value="1"/>
</dbReference>
<feature type="binding site" evidence="9">
    <location>
        <position position="228"/>
    </location>
    <ligand>
        <name>Mn(2+)</name>
        <dbReference type="ChEBI" id="CHEBI:29035"/>
    </ligand>
</feature>
<dbReference type="AlphaFoldDB" id="A0A5D4FXN2"/>
<feature type="domain" description="DXP reductoisomerase C-terminal" evidence="12">
    <location>
        <begin position="269"/>
        <end position="385"/>
    </location>
</feature>
<dbReference type="GO" id="GO:0030604">
    <property type="term" value="F:1-deoxy-D-xylulose-5-phosphate reductoisomerase activity"/>
    <property type="evidence" value="ECO:0007669"/>
    <property type="project" value="UniProtKB-UniRule"/>
</dbReference>
<feature type="binding site" evidence="9">
    <location>
        <position position="206"/>
    </location>
    <ligand>
        <name>1-deoxy-D-xylulose 5-phosphate</name>
        <dbReference type="ChEBI" id="CHEBI:57792"/>
    </ligand>
</feature>
<dbReference type="GO" id="GO:0030145">
    <property type="term" value="F:manganese ion binding"/>
    <property type="evidence" value="ECO:0007669"/>
    <property type="project" value="TreeGrafter"/>
</dbReference>
<dbReference type="GO" id="GO:0016853">
    <property type="term" value="F:isomerase activity"/>
    <property type="evidence" value="ECO:0007669"/>
    <property type="project" value="UniProtKB-KW"/>
</dbReference>
<comment type="cofactor">
    <cofactor evidence="9">
        <name>Mg(2+)</name>
        <dbReference type="ChEBI" id="CHEBI:18420"/>
    </cofactor>
    <cofactor evidence="9">
        <name>Mn(2+)</name>
        <dbReference type="ChEBI" id="CHEBI:29035"/>
    </cofactor>
</comment>
<dbReference type="InterPro" id="IPR036291">
    <property type="entry name" value="NAD(P)-bd_dom_sf"/>
</dbReference>
<gene>
    <name evidence="9" type="primary">dxr</name>
    <name evidence="13" type="ORF">FYJ87_02940</name>
</gene>
<feature type="domain" description="1-deoxy-D-xylulose 5-phosphate reductoisomerase N-terminal" evidence="10">
    <location>
        <begin position="10"/>
        <end position="141"/>
    </location>
</feature>
<dbReference type="SUPFAM" id="SSF55347">
    <property type="entry name" value="Glyceraldehyde-3-phosphate dehydrogenase-like, C-terminal domain"/>
    <property type="match status" value="1"/>
</dbReference>
<feature type="domain" description="1-deoxy-D-xylulose 5-phosphate reductoisomerase C-terminal" evidence="11">
    <location>
        <begin position="153"/>
        <end position="236"/>
    </location>
</feature>
<dbReference type="HAMAP" id="MF_00183">
    <property type="entry name" value="DXP_reductoisom"/>
    <property type="match status" value="1"/>
</dbReference>
<evidence type="ECO:0000256" key="6">
    <source>
        <dbReference type="ARBA" id="ARBA00023211"/>
    </source>
</evidence>
<evidence type="ECO:0000259" key="12">
    <source>
        <dbReference type="Pfam" id="PF13288"/>
    </source>
</evidence>
<feature type="binding site" evidence="9">
    <location>
        <position position="18"/>
    </location>
    <ligand>
        <name>NADPH</name>
        <dbReference type="ChEBI" id="CHEBI:57783"/>
    </ligand>
</feature>
<feature type="binding site" evidence="9">
    <location>
        <position position="159"/>
    </location>
    <ligand>
        <name>1-deoxy-D-xylulose 5-phosphate</name>
        <dbReference type="ChEBI" id="CHEBI:57792"/>
    </ligand>
</feature>
<evidence type="ECO:0000256" key="5">
    <source>
        <dbReference type="ARBA" id="ARBA00023002"/>
    </source>
</evidence>
<dbReference type="InterPro" id="IPR003821">
    <property type="entry name" value="DXP_reductoisomerase"/>
</dbReference>
<feature type="binding site" evidence="9">
    <location>
        <position position="183"/>
    </location>
    <ligand>
        <name>1-deoxy-D-xylulose 5-phosphate</name>
        <dbReference type="ChEBI" id="CHEBI:57792"/>
    </ligand>
</feature>
<evidence type="ECO:0000256" key="7">
    <source>
        <dbReference type="ARBA" id="ARBA00023229"/>
    </source>
</evidence>
<feature type="binding site" evidence="9">
    <location>
        <position position="219"/>
    </location>
    <ligand>
        <name>1-deoxy-D-xylulose 5-phosphate</name>
        <dbReference type="ChEBI" id="CHEBI:57792"/>
    </ligand>
</feature>
<dbReference type="GO" id="GO:0070402">
    <property type="term" value="F:NADPH binding"/>
    <property type="evidence" value="ECO:0007669"/>
    <property type="project" value="InterPro"/>
</dbReference>
<keyword evidence="3 9" id="KW-0479">Metal-binding</keyword>
<dbReference type="InterPro" id="IPR013512">
    <property type="entry name" value="DXP_reductoisomerase_N"/>
</dbReference>
<dbReference type="InterPro" id="IPR013644">
    <property type="entry name" value="DXP_reductoisomerase_C"/>
</dbReference>
<evidence type="ECO:0000259" key="11">
    <source>
        <dbReference type="Pfam" id="PF08436"/>
    </source>
</evidence>
<dbReference type="SUPFAM" id="SSF51735">
    <property type="entry name" value="NAD(P)-binding Rossmann-fold domains"/>
    <property type="match status" value="1"/>
</dbReference>
<comment type="caution">
    <text evidence="9">Lacks conserved residue(s) required for the propagation of feature annotation.</text>
</comment>
<feature type="binding site" evidence="9">
    <location>
        <position position="157"/>
    </location>
    <ligand>
        <name>Mn(2+)</name>
        <dbReference type="ChEBI" id="CHEBI:29035"/>
    </ligand>
</feature>
<comment type="similarity">
    <text evidence="2 9">Belongs to the DXR family.</text>
</comment>
<evidence type="ECO:0000256" key="1">
    <source>
        <dbReference type="ARBA" id="ARBA00005094"/>
    </source>
</evidence>
<comment type="pathway">
    <text evidence="1 9">Isoprenoid biosynthesis; isopentenyl diphosphate biosynthesis via DXP pathway; isopentenyl diphosphate from 1-deoxy-D-xylulose 5-phosphate: step 1/6.</text>
</comment>
<sequence>MAMTFDKTRVVILGSTGSIGVQALEVVFDNPEQFEVIGISAHGSKPELLLEQAQKIGLPAERVAVASDRTADFVEAQLGGHCIRGQDSARDLVEELGDQLESTDVILNALVGSQGLEATLSSLGTQARLALANKESLVAGGQLVLDAADEGQLVPVDSEHSAMAQCLRSGRRDEVATLVLTASGGPFRGWTREQLEPVTPLQAASHPTWSMGQMNTLNSATMVNKGLELIEACLLFDMPSDRVEVTVHPQSIVHSMVTFRDGSTIAQASPPSMKLPISLALGWPNRVAGVGQPLDFTQAATWEFEPLDDEVFPAVELAREAAKAGGVMPAIYNAANEEAAIEFLNANMAFPRIVDTVEAVMSASGAASTPTCLEDVLEAEREARALAHERMRPWLLG</sequence>
<keyword evidence="6 9" id="KW-0464">Manganese</keyword>
<dbReference type="UniPathway" id="UPA00056">
    <property type="reaction ID" value="UER00092"/>
</dbReference>
<accession>A0A5D4FXN2</accession>
<comment type="catalytic activity">
    <reaction evidence="8">
        <text>2-C-methyl-D-erythritol 4-phosphate + NADP(+) = 1-deoxy-D-xylulose 5-phosphate + NADPH + H(+)</text>
        <dbReference type="Rhea" id="RHEA:13717"/>
        <dbReference type="ChEBI" id="CHEBI:15378"/>
        <dbReference type="ChEBI" id="CHEBI:57783"/>
        <dbReference type="ChEBI" id="CHEBI:57792"/>
        <dbReference type="ChEBI" id="CHEBI:58262"/>
        <dbReference type="ChEBI" id="CHEBI:58349"/>
        <dbReference type="EC" id="1.1.1.267"/>
    </reaction>
    <physiologicalReaction direction="right-to-left" evidence="8">
        <dbReference type="Rhea" id="RHEA:13719"/>
    </physiologicalReaction>
</comment>
<keyword evidence="5 9" id="KW-0560">Oxidoreductase</keyword>
<feature type="binding site" evidence="9">
    <location>
        <position position="158"/>
    </location>
    <ligand>
        <name>1-deoxy-D-xylulose 5-phosphate</name>
        <dbReference type="ChEBI" id="CHEBI:57792"/>
    </ligand>
</feature>
<protein>
    <recommendedName>
        <fullName evidence="9">1-deoxy-D-xylulose 5-phosphate reductoisomerase</fullName>
        <shortName evidence="9">DXP reductoisomerase</shortName>
        <ecNumber evidence="9">1.1.1.267</ecNumber>
    </recommendedName>
    <alternativeName>
        <fullName evidence="9">1-deoxyxylulose-5-phosphate reductoisomerase</fullName>
    </alternativeName>
    <alternativeName>
        <fullName evidence="9">2-C-methyl-D-erythritol 4-phosphate synthase</fullName>
    </alternativeName>
</protein>
<dbReference type="EC" id="1.1.1.267" evidence="9"/>
<keyword evidence="4 9" id="KW-0521">NADP</keyword>
<feature type="binding site" evidence="9">
    <location>
        <position position="19"/>
    </location>
    <ligand>
        <name>NADPH</name>
        <dbReference type="ChEBI" id="CHEBI:57783"/>
    </ligand>
</feature>
<evidence type="ECO:0000256" key="4">
    <source>
        <dbReference type="ARBA" id="ARBA00022857"/>
    </source>
</evidence>
<organism evidence="13 14">
    <name type="scientific">Corynebacterium urealyticum</name>
    <dbReference type="NCBI Taxonomy" id="43771"/>
    <lineage>
        <taxon>Bacteria</taxon>
        <taxon>Bacillati</taxon>
        <taxon>Actinomycetota</taxon>
        <taxon>Actinomycetes</taxon>
        <taxon>Mycobacteriales</taxon>
        <taxon>Corynebacteriaceae</taxon>
        <taxon>Corynebacterium</taxon>
    </lineage>
</organism>
<evidence type="ECO:0000313" key="14">
    <source>
        <dbReference type="Proteomes" id="UP000324726"/>
    </source>
</evidence>
<dbReference type="GO" id="GO:0051484">
    <property type="term" value="P:isopentenyl diphosphate biosynthetic process, methylerythritol 4-phosphate pathway involved in terpenoid biosynthetic process"/>
    <property type="evidence" value="ECO:0007669"/>
    <property type="project" value="TreeGrafter"/>
</dbReference>
<feature type="binding site" evidence="9">
    <location>
        <position position="212"/>
    </location>
    <ligand>
        <name>NADPH</name>
        <dbReference type="ChEBI" id="CHEBI:57783"/>
    </ligand>
</feature>